<feature type="domain" description="Mur ligase central" evidence="13">
    <location>
        <begin position="117"/>
        <end position="347"/>
    </location>
</feature>
<dbReference type="GO" id="GO:0005524">
    <property type="term" value="F:ATP binding"/>
    <property type="evidence" value="ECO:0007669"/>
    <property type="project" value="UniProtKB-KW"/>
</dbReference>
<comment type="similarity">
    <text evidence="2">Belongs to the folylpolyglutamate synthase family.</text>
</comment>
<dbReference type="InterPro" id="IPR036615">
    <property type="entry name" value="Mur_ligase_C_dom_sf"/>
</dbReference>
<accession>A0A7W4YD28</accession>
<dbReference type="Proteomes" id="UP000545286">
    <property type="component" value="Unassembled WGS sequence"/>
</dbReference>
<evidence type="ECO:0000256" key="4">
    <source>
        <dbReference type="ARBA" id="ARBA00022598"/>
    </source>
</evidence>
<dbReference type="PROSITE" id="PS01011">
    <property type="entry name" value="FOLYLPOLYGLU_SYNT_1"/>
    <property type="match status" value="1"/>
</dbReference>
<evidence type="ECO:0000259" key="13">
    <source>
        <dbReference type="Pfam" id="PF08245"/>
    </source>
</evidence>
<feature type="region of interest" description="Disordered" evidence="11">
    <location>
        <begin position="1"/>
        <end position="37"/>
    </location>
</feature>
<dbReference type="PANTHER" id="PTHR11136:SF0">
    <property type="entry name" value="DIHYDROFOLATE SYNTHETASE-RELATED"/>
    <property type="match status" value="1"/>
</dbReference>
<evidence type="ECO:0000256" key="2">
    <source>
        <dbReference type="ARBA" id="ARBA00008276"/>
    </source>
</evidence>
<dbReference type="Pfam" id="PF08245">
    <property type="entry name" value="Mur_ligase_M"/>
    <property type="match status" value="1"/>
</dbReference>
<keyword evidence="15" id="KW-1185">Reference proteome</keyword>
<dbReference type="GO" id="GO:0004326">
    <property type="term" value="F:tetrahydrofolylpolyglutamate synthase activity"/>
    <property type="evidence" value="ECO:0007669"/>
    <property type="project" value="UniProtKB-EC"/>
</dbReference>
<feature type="domain" description="Mur ligase C-terminal" evidence="12">
    <location>
        <begin position="373"/>
        <end position="503"/>
    </location>
</feature>
<dbReference type="InterPro" id="IPR018109">
    <property type="entry name" value="Folylpolyglutamate_synth_CS"/>
</dbReference>
<dbReference type="NCBIfam" id="TIGR01499">
    <property type="entry name" value="folC"/>
    <property type="match status" value="1"/>
</dbReference>
<protein>
    <recommendedName>
        <fullName evidence="3">tetrahydrofolate synthase</fullName>
        <ecNumber evidence="3">6.3.2.17</ecNumber>
    </recommendedName>
    <alternativeName>
        <fullName evidence="9">Tetrahydrofolylpolyglutamate synthase</fullName>
    </alternativeName>
</protein>
<dbReference type="SUPFAM" id="SSF53244">
    <property type="entry name" value="MurD-like peptide ligases, peptide-binding domain"/>
    <property type="match status" value="1"/>
</dbReference>
<evidence type="ECO:0000259" key="12">
    <source>
        <dbReference type="Pfam" id="PF02875"/>
    </source>
</evidence>
<dbReference type="Gene3D" id="3.90.190.20">
    <property type="entry name" value="Mur ligase, C-terminal domain"/>
    <property type="match status" value="1"/>
</dbReference>
<evidence type="ECO:0000256" key="11">
    <source>
        <dbReference type="SAM" id="MobiDB-lite"/>
    </source>
</evidence>
<gene>
    <name evidence="14" type="ORF">FHX72_000051</name>
</gene>
<dbReference type="RefSeq" id="WP_338109981.1">
    <property type="nucleotide sequence ID" value="NZ_JACHWJ010000001.1"/>
</dbReference>
<comment type="caution">
    <text evidence="14">The sequence shown here is derived from an EMBL/GenBank/DDBJ whole genome shotgun (WGS) entry which is preliminary data.</text>
</comment>
<dbReference type="AlphaFoldDB" id="A0A7W4YD28"/>
<evidence type="ECO:0000256" key="6">
    <source>
        <dbReference type="ARBA" id="ARBA00022741"/>
    </source>
</evidence>
<dbReference type="InterPro" id="IPR036565">
    <property type="entry name" value="Mur-like_cat_sf"/>
</dbReference>
<organism evidence="14 15">
    <name type="scientific">Pseudoclavibacter helvolus</name>
    <dbReference type="NCBI Taxonomy" id="255205"/>
    <lineage>
        <taxon>Bacteria</taxon>
        <taxon>Bacillati</taxon>
        <taxon>Actinomycetota</taxon>
        <taxon>Actinomycetes</taxon>
        <taxon>Micrococcales</taxon>
        <taxon>Microbacteriaceae</taxon>
        <taxon>Pseudoclavibacter</taxon>
    </lineage>
</organism>
<evidence type="ECO:0000256" key="10">
    <source>
        <dbReference type="ARBA" id="ARBA00047493"/>
    </source>
</evidence>
<dbReference type="GO" id="GO:0005737">
    <property type="term" value="C:cytoplasm"/>
    <property type="evidence" value="ECO:0007669"/>
    <property type="project" value="TreeGrafter"/>
</dbReference>
<dbReference type="EC" id="6.3.2.17" evidence="3"/>
<dbReference type="FunFam" id="3.40.1190.10:FF:000011">
    <property type="entry name" value="Folylpolyglutamate synthase/dihydrofolate synthase"/>
    <property type="match status" value="1"/>
</dbReference>
<dbReference type="GO" id="GO:0046872">
    <property type="term" value="F:metal ion binding"/>
    <property type="evidence" value="ECO:0007669"/>
    <property type="project" value="UniProtKB-KW"/>
</dbReference>
<evidence type="ECO:0000313" key="15">
    <source>
        <dbReference type="Proteomes" id="UP000545286"/>
    </source>
</evidence>
<reference evidence="14 15" key="1">
    <citation type="submission" date="2020-08" db="EMBL/GenBank/DDBJ databases">
        <title>Sequencing the genomes of 1000 actinobacteria strains.</title>
        <authorList>
            <person name="Klenk H.-P."/>
        </authorList>
    </citation>
    <scope>NUCLEOTIDE SEQUENCE [LARGE SCALE GENOMIC DNA]</scope>
    <source>
        <strain evidence="14 15">DSM 20419</strain>
    </source>
</reference>
<keyword evidence="4 14" id="KW-0436">Ligase</keyword>
<keyword evidence="5" id="KW-0479">Metal-binding</keyword>
<dbReference type="InterPro" id="IPR004101">
    <property type="entry name" value="Mur_ligase_C"/>
</dbReference>
<dbReference type="GO" id="GO:0008841">
    <property type="term" value="F:dihydrofolate synthase activity"/>
    <property type="evidence" value="ECO:0007669"/>
    <property type="project" value="TreeGrafter"/>
</dbReference>
<keyword evidence="7" id="KW-0067">ATP-binding</keyword>
<evidence type="ECO:0000256" key="8">
    <source>
        <dbReference type="ARBA" id="ARBA00022842"/>
    </source>
</evidence>
<dbReference type="InterPro" id="IPR001645">
    <property type="entry name" value="Folylpolyglutamate_synth"/>
</dbReference>
<name>A0A7W4YD28_9MICO</name>
<dbReference type="Pfam" id="PF02875">
    <property type="entry name" value="Mur_ligase_C"/>
    <property type="match status" value="1"/>
</dbReference>
<feature type="compositionally biased region" description="Acidic residues" evidence="11">
    <location>
        <begin position="8"/>
        <end position="32"/>
    </location>
</feature>
<dbReference type="SUPFAM" id="SSF53623">
    <property type="entry name" value="MurD-like peptide ligases, catalytic domain"/>
    <property type="match status" value="1"/>
</dbReference>
<proteinExistence type="inferred from homology"/>
<evidence type="ECO:0000256" key="5">
    <source>
        <dbReference type="ARBA" id="ARBA00022723"/>
    </source>
</evidence>
<sequence>MSERDQQDSGDWEDQFGYSDESENSGESSDFELEPKDIAETFMPAVSDDEDEVLTEREEDERLLLEGTDWASEGERVFDELMERVGEAAPEPRLHATRRAVELLGDVHTAYPVIHLTGTNGKSSTARIIETVLRAHGLRTGLLTSPHLERLNERIAVDGNPISDERLVANWEDITPFLSIVDAELEAAGEPRLTFFEALTVLAYACFADAPVDVAVVEVGMGGEWDSTNVADGEVAVFTPIALDHTQRLGRTLDEIARTKAGIIKPAARVVTAEQHPEVLAEIERAAEISEAQVFAEPKGFWVVDNQLAVGGRLVTVRGIAGKYEDLLLPLDGEYQAHNAAVALAAVEAFFGANRSLRDELVEAAFGEVKSPGRLERIGVTPPMLIDAAHNPHGADALARAVTESFDFSRVVVVLGVLEDKDAAGIVRALQPIAERFVVTQSDSVRAIDAETLGDIVRDVTGGEPEVLERAEDAIERAREIALDLLAEGADEGKNAAVLITGSVTLIGTALTLSRDEGWAQES</sequence>
<comment type="cofactor">
    <cofactor evidence="1">
        <name>Mg(2+)</name>
        <dbReference type="ChEBI" id="CHEBI:18420"/>
    </cofactor>
</comment>
<dbReference type="InterPro" id="IPR013221">
    <property type="entry name" value="Mur_ligase_cen"/>
</dbReference>
<evidence type="ECO:0000256" key="1">
    <source>
        <dbReference type="ARBA" id="ARBA00001946"/>
    </source>
</evidence>
<evidence type="ECO:0000256" key="3">
    <source>
        <dbReference type="ARBA" id="ARBA00013025"/>
    </source>
</evidence>
<keyword evidence="6" id="KW-0547">Nucleotide-binding</keyword>
<keyword evidence="8" id="KW-0460">Magnesium</keyword>
<evidence type="ECO:0000256" key="7">
    <source>
        <dbReference type="ARBA" id="ARBA00022840"/>
    </source>
</evidence>
<comment type="catalytic activity">
    <reaction evidence="10">
        <text>(6S)-5,6,7,8-tetrahydrofolyl-(gamma-L-Glu)(n) + L-glutamate + ATP = (6S)-5,6,7,8-tetrahydrofolyl-(gamma-L-Glu)(n+1) + ADP + phosphate + H(+)</text>
        <dbReference type="Rhea" id="RHEA:10580"/>
        <dbReference type="Rhea" id="RHEA-COMP:14738"/>
        <dbReference type="Rhea" id="RHEA-COMP:14740"/>
        <dbReference type="ChEBI" id="CHEBI:15378"/>
        <dbReference type="ChEBI" id="CHEBI:29985"/>
        <dbReference type="ChEBI" id="CHEBI:30616"/>
        <dbReference type="ChEBI" id="CHEBI:43474"/>
        <dbReference type="ChEBI" id="CHEBI:141005"/>
        <dbReference type="ChEBI" id="CHEBI:456216"/>
        <dbReference type="EC" id="6.3.2.17"/>
    </reaction>
</comment>
<dbReference type="EMBL" id="JACHWJ010000001">
    <property type="protein sequence ID" value="MBB2955939.1"/>
    <property type="molecule type" value="Genomic_DNA"/>
</dbReference>
<evidence type="ECO:0000256" key="9">
    <source>
        <dbReference type="ARBA" id="ARBA00030592"/>
    </source>
</evidence>
<dbReference type="Gene3D" id="3.40.1190.10">
    <property type="entry name" value="Mur-like, catalytic domain"/>
    <property type="match status" value="1"/>
</dbReference>
<dbReference type="PANTHER" id="PTHR11136">
    <property type="entry name" value="FOLYLPOLYGLUTAMATE SYNTHASE-RELATED"/>
    <property type="match status" value="1"/>
</dbReference>
<evidence type="ECO:0000313" key="14">
    <source>
        <dbReference type="EMBL" id="MBB2955939.1"/>
    </source>
</evidence>